<dbReference type="EMBL" id="MT700412">
    <property type="protein sequence ID" value="QNI20377.1"/>
    <property type="molecule type" value="Genomic_DNA"/>
</dbReference>
<dbReference type="Proteomes" id="UP000515915">
    <property type="component" value="Segment"/>
</dbReference>
<reference evidence="1 2" key="1">
    <citation type="submission" date="2020-06" db="EMBL/GenBank/DDBJ databases">
        <authorList>
            <person name="Connerton I.F."/>
        </authorList>
    </citation>
    <scope>NUCLEOTIDE SEQUENCE [LARGE SCALE GENOMIC DNA]</scope>
</reference>
<evidence type="ECO:0000313" key="1">
    <source>
        <dbReference type="EMBL" id="QNI20377.1"/>
    </source>
</evidence>
<organism evidence="1 2">
    <name type="scientific">Bacillus phage 1_ICo-2020</name>
    <dbReference type="NCBI Taxonomy" id="2759272"/>
    <lineage>
        <taxon>Viruses</taxon>
        <taxon>Duplodnaviria</taxon>
        <taxon>Heunggongvirae</taxon>
        <taxon>Uroviricota</taxon>
        <taxon>Caudoviricetes</taxon>
        <taxon>Ehrlichviridae</taxon>
        <taxon>Suttonboningtonvirus</taxon>
        <taxon>Suttonboningtonvirus sv1ICo2020</taxon>
    </lineage>
</organism>
<name>A0A7G8AKD2_9CAUD</name>
<accession>A0A7G8AKD2</accession>
<keyword evidence="2" id="KW-1185">Reference proteome</keyword>
<evidence type="ECO:0000313" key="2">
    <source>
        <dbReference type="Proteomes" id="UP000515915"/>
    </source>
</evidence>
<proteinExistence type="predicted"/>
<sequence>MRTTGYENDLIVQELIGKSTQTNPSQFAIGILTEVLVDETKAMHVMIDFDEYTPPRECLFLAHMIPDLKTSANVGKKFWVSTTGAYIVIGRLHTVDLIEE</sequence>
<protein>
    <submittedName>
        <fullName evidence="1">Uncharacterized protein</fullName>
    </submittedName>
</protein>